<evidence type="ECO:0000256" key="1">
    <source>
        <dbReference type="ARBA" id="ARBA00007754"/>
    </source>
</evidence>
<dbReference type="Proteomes" id="UP000226437">
    <property type="component" value="Unassembled WGS sequence"/>
</dbReference>
<reference evidence="7 8" key="1">
    <citation type="submission" date="2017-10" db="EMBL/GenBank/DDBJ databases">
        <title>The draft genome sequence of Lewinella marina KCTC 32374.</title>
        <authorList>
            <person name="Wang K."/>
        </authorList>
    </citation>
    <scope>NUCLEOTIDE SEQUENCE [LARGE SCALE GENOMIC DNA]</scope>
    <source>
        <strain evidence="7 8">MKG-38</strain>
    </source>
</reference>
<keyword evidence="5" id="KW-0812">Transmembrane</keyword>
<comment type="similarity">
    <text evidence="1 4">Belongs to the glycosyl hydrolase 26 family.</text>
</comment>
<accession>A0A2G0CF77</accession>
<evidence type="ECO:0000313" key="7">
    <source>
        <dbReference type="EMBL" id="PHK98634.1"/>
    </source>
</evidence>
<evidence type="ECO:0000256" key="5">
    <source>
        <dbReference type="SAM" id="Phobius"/>
    </source>
</evidence>
<feature type="domain" description="GH26" evidence="6">
    <location>
        <begin position="260"/>
        <end position="559"/>
    </location>
</feature>
<dbReference type="SUPFAM" id="SSF51445">
    <property type="entry name" value="(Trans)glycosidases"/>
    <property type="match status" value="2"/>
</dbReference>
<keyword evidence="3 4" id="KW-0326">Glycosidase</keyword>
<dbReference type="InterPro" id="IPR017853">
    <property type="entry name" value="GH"/>
</dbReference>
<dbReference type="GO" id="GO:0016985">
    <property type="term" value="F:mannan endo-1,4-beta-mannosidase activity"/>
    <property type="evidence" value="ECO:0007669"/>
    <property type="project" value="InterPro"/>
</dbReference>
<dbReference type="AlphaFoldDB" id="A0A2G0CF77"/>
<dbReference type="PROSITE" id="PS51764">
    <property type="entry name" value="GH26"/>
    <property type="match status" value="1"/>
</dbReference>
<feature type="active site" description="Nucleophile" evidence="4">
    <location>
        <position position="504"/>
    </location>
</feature>
<feature type="transmembrane region" description="Helical" evidence="5">
    <location>
        <begin position="12"/>
        <end position="34"/>
    </location>
</feature>
<dbReference type="PANTHER" id="PTHR40079:SF4">
    <property type="entry name" value="GH26 DOMAIN-CONTAINING PROTEIN-RELATED"/>
    <property type="match status" value="1"/>
</dbReference>
<organism evidence="7 8">
    <name type="scientific">Neolewinella marina</name>
    <dbReference type="NCBI Taxonomy" id="438751"/>
    <lineage>
        <taxon>Bacteria</taxon>
        <taxon>Pseudomonadati</taxon>
        <taxon>Bacteroidota</taxon>
        <taxon>Saprospiria</taxon>
        <taxon>Saprospirales</taxon>
        <taxon>Lewinellaceae</taxon>
        <taxon>Neolewinella</taxon>
    </lineage>
</organism>
<evidence type="ECO:0000313" key="8">
    <source>
        <dbReference type="Proteomes" id="UP000226437"/>
    </source>
</evidence>
<proteinExistence type="inferred from homology"/>
<protein>
    <recommendedName>
        <fullName evidence="6">GH26 domain-containing protein</fullName>
    </recommendedName>
</protein>
<keyword evidence="2 4" id="KW-0378">Hydrolase</keyword>
<gene>
    <name evidence="7" type="ORF">CGL56_09185</name>
</gene>
<evidence type="ECO:0000256" key="3">
    <source>
        <dbReference type="ARBA" id="ARBA00023295"/>
    </source>
</evidence>
<dbReference type="PANTHER" id="PTHR40079">
    <property type="entry name" value="MANNAN ENDO-1,4-BETA-MANNOSIDASE E-RELATED"/>
    <property type="match status" value="1"/>
</dbReference>
<evidence type="ECO:0000256" key="2">
    <source>
        <dbReference type="ARBA" id="ARBA00022801"/>
    </source>
</evidence>
<keyword evidence="8" id="KW-1185">Reference proteome</keyword>
<name>A0A2G0CF77_9BACT</name>
<dbReference type="Gene3D" id="3.20.20.80">
    <property type="entry name" value="Glycosidases"/>
    <property type="match status" value="2"/>
</dbReference>
<dbReference type="EMBL" id="PDLO01000003">
    <property type="protein sequence ID" value="PHK98634.1"/>
    <property type="molecule type" value="Genomic_DNA"/>
</dbReference>
<dbReference type="GO" id="GO:0006080">
    <property type="term" value="P:substituted mannan metabolic process"/>
    <property type="evidence" value="ECO:0007669"/>
    <property type="project" value="InterPro"/>
</dbReference>
<feature type="active site" description="Proton donor" evidence="4">
    <location>
        <position position="401"/>
    </location>
</feature>
<dbReference type="InterPro" id="IPR022790">
    <property type="entry name" value="GH26_dom"/>
</dbReference>
<sequence>MIHKRKYFWRYTMLAIAAVGIMIYLLAPVFGWMLDAVSPRGNALYPTPETQLIGRVELGQQPSGALPPPLRQYALDLSHLAGWSDDELPVGDLATNLPAMVTLRTWSGGSRSYDDNPLLDIKEGRYDDLFQRFLGALPDGGAGVFLRFNPEMEVPVEAYPWQQYPSVYIEAYRHFAALCDSLAPQAVRVWAPAGYPGALEYYPGDDVVDAASVTFRYAGEQELSAYPRDLPAEEELYRRLHRLRFLAVPIYVIHEGDAGGPLPDLTGVVEKLRAAPQGTYGGLRSLDEVETHRRPHRQVAFTFGLYDPQGRLLGAESISAEHLFVDFRSVQDGSFDSLMQAVRARGHTPIVSFEPFHAPDDIRDKDVLANVAAGRYDKELQRLYRTLGAAADRVYFRYAHEMEIPIHRYPWQSQDPHTYIRSFRYVMDPGKLPANVNRVWGPAGDRGSLEWYPGDDYVDYLSIAIYGLPDKNITDPRKQEQFATVFNRKMWRMRFVDKPVFITEFGVKGPEDYQTEWLLGAARTLRGDDRVVGINYFNMSDTPKAWGDIKPPDWSITRATLDAFVEELTGAGK</sequence>
<keyword evidence="5" id="KW-0472">Membrane</keyword>
<keyword evidence="5" id="KW-1133">Transmembrane helix</keyword>
<evidence type="ECO:0000259" key="6">
    <source>
        <dbReference type="PROSITE" id="PS51764"/>
    </source>
</evidence>
<evidence type="ECO:0000256" key="4">
    <source>
        <dbReference type="PROSITE-ProRule" id="PRU01100"/>
    </source>
</evidence>
<comment type="caution">
    <text evidence="7">The sequence shown here is derived from an EMBL/GenBank/DDBJ whole genome shotgun (WGS) entry which is preliminary data.</text>
</comment>
<dbReference type="InterPro" id="IPR000805">
    <property type="entry name" value="Glyco_hydro_26"/>
</dbReference>